<evidence type="ECO:0000313" key="4">
    <source>
        <dbReference type="EMBL" id="GER33764.1"/>
    </source>
</evidence>
<dbReference type="EMBL" id="BKCP01004783">
    <property type="protein sequence ID" value="GER33764.1"/>
    <property type="molecule type" value="Genomic_DNA"/>
</dbReference>
<comment type="pathway">
    <text evidence="2">Protein modification; protein ubiquitination.</text>
</comment>
<dbReference type="PANTHER" id="PTHR22849">
    <property type="entry name" value="WDSAM1 PROTEIN"/>
    <property type="match status" value="1"/>
</dbReference>
<comment type="function">
    <text evidence="2">Functions as an E3 ubiquitin ligase.</text>
</comment>
<dbReference type="InterPro" id="IPR058678">
    <property type="entry name" value="ARM_PUB"/>
</dbReference>
<dbReference type="InterPro" id="IPR045185">
    <property type="entry name" value="PUB22/23/24-like"/>
</dbReference>
<evidence type="ECO:0000259" key="3">
    <source>
        <dbReference type="Pfam" id="PF25598"/>
    </source>
</evidence>
<evidence type="ECO:0000256" key="1">
    <source>
        <dbReference type="ARBA" id="ARBA00022786"/>
    </source>
</evidence>
<evidence type="ECO:0000313" key="5">
    <source>
        <dbReference type="Proteomes" id="UP000325081"/>
    </source>
</evidence>
<dbReference type="EC" id="2.3.2.27" evidence="2"/>
<dbReference type="GO" id="GO:0061630">
    <property type="term" value="F:ubiquitin protein ligase activity"/>
    <property type="evidence" value="ECO:0007669"/>
    <property type="project" value="UniProtKB-UniRule"/>
</dbReference>
<accession>A0A5A7PLY4</accession>
<reference evidence="5" key="1">
    <citation type="journal article" date="2019" name="Curr. Biol.">
        <title>Genome Sequence of Striga asiatica Provides Insight into the Evolution of Plant Parasitism.</title>
        <authorList>
            <person name="Yoshida S."/>
            <person name="Kim S."/>
            <person name="Wafula E.K."/>
            <person name="Tanskanen J."/>
            <person name="Kim Y.M."/>
            <person name="Honaas L."/>
            <person name="Yang Z."/>
            <person name="Spallek T."/>
            <person name="Conn C.E."/>
            <person name="Ichihashi Y."/>
            <person name="Cheong K."/>
            <person name="Cui S."/>
            <person name="Der J.P."/>
            <person name="Gundlach H."/>
            <person name="Jiao Y."/>
            <person name="Hori C."/>
            <person name="Ishida J.K."/>
            <person name="Kasahara H."/>
            <person name="Kiba T."/>
            <person name="Kim M.S."/>
            <person name="Koo N."/>
            <person name="Laohavisit A."/>
            <person name="Lee Y.H."/>
            <person name="Lumba S."/>
            <person name="McCourt P."/>
            <person name="Mortimer J.C."/>
            <person name="Mutuku J.M."/>
            <person name="Nomura T."/>
            <person name="Sasaki-Sekimoto Y."/>
            <person name="Seto Y."/>
            <person name="Wang Y."/>
            <person name="Wakatake T."/>
            <person name="Sakakibara H."/>
            <person name="Demura T."/>
            <person name="Yamaguchi S."/>
            <person name="Yoneyama K."/>
            <person name="Manabe R.I."/>
            <person name="Nelson D.C."/>
            <person name="Schulman A.H."/>
            <person name="Timko M.P."/>
            <person name="dePamphilis C.W."/>
            <person name="Choi D."/>
            <person name="Shirasu K."/>
        </authorList>
    </citation>
    <scope>NUCLEOTIDE SEQUENCE [LARGE SCALE GENOMIC DNA]</scope>
    <source>
        <strain evidence="5">cv. UVA1</strain>
    </source>
</reference>
<comment type="catalytic activity">
    <reaction evidence="2">
        <text>S-ubiquitinyl-[E2 ubiquitin-conjugating enzyme]-L-cysteine + [acceptor protein]-L-lysine = [E2 ubiquitin-conjugating enzyme]-L-cysteine + N(6)-ubiquitinyl-[acceptor protein]-L-lysine.</text>
        <dbReference type="EC" id="2.3.2.27"/>
    </reaction>
</comment>
<dbReference type="Pfam" id="PF25598">
    <property type="entry name" value="ARM_PUB"/>
    <property type="match status" value="1"/>
</dbReference>
<protein>
    <recommendedName>
        <fullName evidence="2 3">U-box domain-containing protein</fullName>
        <ecNumber evidence="2">2.3.2.27</ecNumber>
    </recommendedName>
    <alternativeName>
        <fullName evidence="2">RING-type E3 ubiquitin transferase PUB</fullName>
    </alternativeName>
</protein>
<dbReference type="SUPFAM" id="SSF48371">
    <property type="entry name" value="ARM repeat"/>
    <property type="match status" value="1"/>
</dbReference>
<dbReference type="AlphaFoldDB" id="A0A5A7PLY4"/>
<dbReference type="PANTHER" id="PTHR22849:SF132">
    <property type="entry name" value="E3 UBIQUITIN-PROTEIN LIGASE PUB23"/>
    <property type="match status" value="1"/>
</dbReference>
<dbReference type="Proteomes" id="UP000325081">
    <property type="component" value="Unassembled WGS sequence"/>
</dbReference>
<dbReference type="InterPro" id="IPR011989">
    <property type="entry name" value="ARM-like"/>
</dbReference>
<keyword evidence="1 2" id="KW-0833">Ubl conjugation pathway</keyword>
<keyword evidence="5" id="KW-1185">Reference proteome</keyword>
<proteinExistence type="predicted"/>
<sequence>MVGVSPSLTRGLEFEPRECSCVKTLEVELCRPCGLTRLDSGLVGPLGDSETGRAEPVMPAWLGQRDLVCPTIKTQPQRFQRLPTPKAPFRKAELSKIIDQARRKTFGPQTLIKCLQNLRSIASQNQTNKRCMESAGAHEFLASLIIDNAPRASTGTETSDDFIESRKTCEEALAILCGLDLSELGLKALARPELVESLTLVMRLGSYESRAYAIALLRPVLEAADDDPSLLTNLHPDLFTELRHALDHQVSQKSTRETLKTLIAACPWGRNRVKAVESGLVPVLVELLLDSFDKRVCEMMLTVLDLLCQCAEGRAGLLGHGAGLAVVSKKILRVSGHASERAVRILSSVSRFCAGPGVLHEMVQVGVVSKLCLVVRVDCGLKTKERAREILRMHSKAWRDLPCLPRDLVSSSL</sequence>
<dbReference type="OrthoDB" id="10064100at2759"/>
<comment type="caution">
    <text evidence="4">The sequence shown here is derived from an EMBL/GenBank/DDBJ whole genome shotgun (WGS) entry which is preliminary data.</text>
</comment>
<dbReference type="Gene3D" id="1.25.10.10">
    <property type="entry name" value="Leucine-rich Repeat Variant"/>
    <property type="match status" value="1"/>
</dbReference>
<gene>
    <name evidence="4" type="ORF">STAS_09923</name>
</gene>
<keyword evidence="2" id="KW-0808">Transferase</keyword>
<feature type="domain" description="U-box" evidence="3">
    <location>
        <begin position="94"/>
        <end position="409"/>
    </location>
</feature>
<dbReference type="InterPro" id="IPR016024">
    <property type="entry name" value="ARM-type_fold"/>
</dbReference>
<name>A0A5A7PLY4_STRAF</name>
<organism evidence="4 5">
    <name type="scientific">Striga asiatica</name>
    <name type="common">Asiatic witchweed</name>
    <name type="synonym">Buchnera asiatica</name>
    <dbReference type="NCBI Taxonomy" id="4170"/>
    <lineage>
        <taxon>Eukaryota</taxon>
        <taxon>Viridiplantae</taxon>
        <taxon>Streptophyta</taxon>
        <taxon>Embryophyta</taxon>
        <taxon>Tracheophyta</taxon>
        <taxon>Spermatophyta</taxon>
        <taxon>Magnoliopsida</taxon>
        <taxon>eudicotyledons</taxon>
        <taxon>Gunneridae</taxon>
        <taxon>Pentapetalae</taxon>
        <taxon>asterids</taxon>
        <taxon>lamiids</taxon>
        <taxon>Lamiales</taxon>
        <taxon>Orobanchaceae</taxon>
        <taxon>Buchnereae</taxon>
        <taxon>Striga</taxon>
    </lineage>
</organism>
<dbReference type="GO" id="GO:0016567">
    <property type="term" value="P:protein ubiquitination"/>
    <property type="evidence" value="ECO:0007669"/>
    <property type="project" value="UniProtKB-UniRule"/>
</dbReference>
<evidence type="ECO:0000256" key="2">
    <source>
        <dbReference type="RuleBase" id="RU369093"/>
    </source>
</evidence>